<name>K5W1E6_AGABU</name>
<evidence type="ECO:0000313" key="2">
    <source>
        <dbReference type="EMBL" id="EKM80584.1"/>
    </source>
</evidence>
<dbReference type="KEGG" id="abp:AGABI1DRAFT112352"/>
<dbReference type="EMBL" id="JH971388">
    <property type="protein sequence ID" value="EKM80584.1"/>
    <property type="molecule type" value="Genomic_DNA"/>
</dbReference>
<accession>K5W1E6</accession>
<evidence type="ECO:0000256" key="1">
    <source>
        <dbReference type="SAM" id="MobiDB-lite"/>
    </source>
</evidence>
<sequence length="75" mass="8329">MAGQRARFYSETSLMRSKAVTNRRRQGPLRPQISKSLARKTRTANVSTPITSKPAIPPLSIRNMKNLPTPPPEGD</sequence>
<feature type="region of interest" description="Disordered" evidence="1">
    <location>
        <begin position="1"/>
        <end position="75"/>
    </location>
</feature>
<protein>
    <submittedName>
        <fullName evidence="2">Uncharacterized protein</fullName>
    </submittedName>
</protein>
<dbReference type="OMA" id="GQRARFY"/>
<dbReference type="HOGENOM" id="CLU_2677639_0_0_1"/>
<dbReference type="RefSeq" id="XP_007328248.1">
    <property type="nucleotide sequence ID" value="XM_007328186.1"/>
</dbReference>
<dbReference type="InParanoid" id="K5W1E6"/>
<dbReference type="GeneID" id="18823610"/>
<organism evidence="2 3">
    <name type="scientific">Agaricus bisporus var. burnettii (strain JB137-S8 / ATCC MYA-4627 / FGSC 10392)</name>
    <name type="common">White button mushroom</name>
    <dbReference type="NCBI Taxonomy" id="597362"/>
    <lineage>
        <taxon>Eukaryota</taxon>
        <taxon>Fungi</taxon>
        <taxon>Dikarya</taxon>
        <taxon>Basidiomycota</taxon>
        <taxon>Agaricomycotina</taxon>
        <taxon>Agaricomycetes</taxon>
        <taxon>Agaricomycetidae</taxon>
        <taxon>Agaricales</taxon>
        <taxon>Agaricineae</taxon>
        <taxon>Agaricaceae</taxon>
        <taxon>Agaricus</taxon>
    </lineage>
</organism>
<feature type="non-terminal residue" evidence="2">
    <location>
        <position position="75"/>
    </location>
</feature>
<gene>
    <name evidence="2" type="ORF">AGABI1DRAFT_112352</name>
</gene>
<reference evidence="3" key="1">
    <citation type="journal article" date="2012" name="Proc. Natl. Acad. Sci. U.S.A.">
        <title>Genome sequence of the button mushroom Agaricus bisporus reveals mechanisms governing adaptation to a humic-rich ecological niche.</title>
        <authorList>
            <person name="Morin E."/>
            <person name="Kohler A."/>
            <person name="Baker A.R."/>
            <person name="Foulongne-Oriol M."/>
            <person name="Lombard V."/>
            <person name="Nagy L.G."/>
            <person name="Ohm R.A."/>
            <person name="Patyshakuliyeva A."/>
            <person name="Brun A."/>
            <person name="Aerts A.L."/>
            <person name="Bailey A.M."/>
            <person name="Billette C."/>
            <person name="Coutinho P.M."/>
            <person name="Deakin G."/>
            <person name="Doddapaneni H."/>
            <person name="Floudas D."/>
            <person name="Grimwood J."/>
            <person name="Hilden K."/>
            <person name="Kuees U."/>
            <person name="LaButti K.M."/>
            <person name="Lapidus A."/>
            <person name="Lindquist E.A."/>
            <person name="Lucas S.M."/>
            <person name="Murat C."/>
            <person name="Riley R.W."/>
            <person name="Salamov A.A."/>
            <person name="Schmutz J."/>
            <person name="Subramanian V."/>
            <person name="Woesten H.A.B."/>
            <person name="Xu J."/>
            <person name="Eastwood D.C."/>
            <person name="Foster G.D."/>
            <person name="Sonnenberg A.S."/>
            <person name="Cullen D."/>
            <person name="de Vries R.P."/>
            <person name="Lundell T."/>
            <person name="Hibbett D.S."/>
            <person name="Henrissat B."/>
            <person name="Burton K.S."/>
            <person name="Kerrigan R.W."/>
            <person name="Challen M.P."/>
            <person name="Grigoriev I.V."/>
            <person name="Martin F."/>
        </authorList>
    </citation>
    <scope>NUCLEOTIDE SEQUENCE [LARGE SCALE GENOMIC DNA]</scope>
    <source>
        <strain evidence="3">JB137-S8 / ATCC MYA-4627 / FGSC 10392</strain>
    </source>
</reference>
<proteinExistence type="predicted"/>
<keyword evidence="3" id="KW-1185">Reference proteome</keyword>
<dbReference type="AlphaFoldDB" id="K5W1E6"/>
<dbReference type="Proteomes" id="UP000008493">
    <property type="component" value="Unassembled WGS sequence"/>
</dbReference>
<evidence type="ECO:0000313" key="3">
    <source>
        <dbReference type="Proteomes" id="UP000008493"/>
    </source>
</evidence>